<evidence type="ECO:0000256" key="2">
    <source>
        <dbReference type="ARBA" id="ARBA00010152"/>
    </source>
</evidence>
<dbReference type="PANTHER" id="PTHR21338:SF0">
    <property type="entry name" value="LARGE RIBOSOMAL SUBUNIT PROTEIN ML41"/>
    <property type="match status" value="1"/>
</dbReference>
<proteinExistence type="inferred from homology"/>
<evidence type="ECO:0000256" key="3">
    <source>
        <dbReference type="ARBA" id="ARBA00022946"/>
    </source>
</evidence>
<dbReference type="GO" id="GO:0003735">
    <property type="term" value="F:structural constituent of ribosome"/>
    <property type="evidence" value="ECO:0007669"/>
    <property type="project" value="InterPro"/>
</dbReference>
<evidence type="ECO:0000313" key="8">
    <source>
        <dbReference type="Proteomes" id="UP000295252"/>
    </source>
</evidence>
<sequence length="106" mass="12374">MPPGKKKNKKYGTCGLHEWRYSSWSAFRRKLTSSLDILTSKRGSRDYYQEKNCKPTSFHSHKVVMWWCKKKLPNYVVPDLIGFKLEPYISQCPIEVGTIECPNSSK</sequence>
<comment type="subcellular location">
    <subcellularLocation>
        <location evidence="1">Mitochondrion</location>
    </subcellularLocation>
</comment>
<evidence type="ECO:0000256" key="6">
    <source>
        <dbReference type="ARBA" id="ARBA00023274"/>
    </source>
</evidence>
<evidence type="ECO:0000313" key="7">
    <source>
        <dbReference type="EMBL" id="CDP08005.1"/>
    </source>
</evidence>
<dbReference type="PhylomeDB" id="A0A068UHF9"/>
<dbReference type="PANTHER" id="PTHR21338">
    <property type="entry name" value="MITOCHONDRIAL RIBOSOMAL PROTEIN L41"/>
    <property type="match status" value="1"/>
</dbReference>
<dbReference type="GO" id="GO:0005762">
    <property type="term" value="C:mitochondrial large ribosomal subunit"/>
    <property type="evidence" value="ECO:0007669"/>
    <property type="project" value="InterPro"/>
</dbReference>
<comment type="similarity">
    <text evidence="2">Belongs to the mitochondrion-specific ribosomal protein mL41 family.</text>
</comment>
<dbReference type="EMBL" id="HG739114">
    <property type="protein sequence ID" value="CDP08005.1"/>
    <property type="molecule type" value="Genomic_DNA"/>
</dbReference>
<dbReference type="OrthoDB" id="408933at2759"/>
<dbReference type="GO" id="GO:0006412">
    <property type="term" value="P:translation"/>
    <property type="evidence" value="ECO:0007669"/>
    <property type="project" value="TreeGrafter"/>
</dbReference>
<organism evidence="7 8">
    <name type="scientific">Coffea canephora</name>
    <name type="common">Robusta coffee</name>
    <dbReference type="NCBI Taxonomy" id="49390"/>
    <lineage>
        <taxon>Eukaryota</taxon>
        <taxon>Viridiplantae</taxon>
        <taxon>Streptophyta</taxon>
        <taxon>Embryophyta</taxon>
        <taxon>Tracheophyta</taxon>
        <taxon>Spermatophyta</taxon>
        <taxon>Magnoliopsida</taxon>
        <taxon>eudicotyledons</taxon>
        <taxon>Gunneridae</taxon>
        <taxon>Pentapetalae</taxon>
        <taxon>asterids</taxon>
        <taxon>lamiids</taxon>
        <taxon>Gentianales</taxon>
        <taxon>Rubiaceae</taxon>
        <taxon>Ixoroideae</taxon>
        <taxon>Gardenieae complex</taxon>
        <taxon>Bertiereae - Coffeeae clade</taxon>
        <taxon>Coffeeae</taxon>
        <taxon>Coffea</taxon>
    </lineage>
</organism>
<keyword evidence="3" id="KW-0809">Transit peptide</keyword>
<evidence type="ECO:0000256" key="5">
    <source>
        <dbReference type="ARBA" id="ARBA00023128"/>
    </source>
</evidence>
<dbReference type="Proteomes" id="UP000295252">
    <property type="component" value="Chromosome V"/>
</dbReference>
<reference evidence="8" key="1">
    <citation type="journal article" date="2014" name="Science">
        <title>The coffee genome provides insight into the convergent evolution of caffeine biosynthesis.</title>
        <authorList>
            <person name="Denoeud F."/>
            <person name="Carretero-Paulet L."/>
            <person name="Dereeper A."/>
            <person name="Droc G."/>
            <person name="Guyot R."/>
            <person name="Pietrella M."/>
            <person name="Zheng C."/>
            <person name="Alberti A."/>
            <person name="Anthony F."/>
            <person name="Aprea G."/>
            <person name="Aury J.M."/>
            <person name="Bento P."/>
            <person name="Bernard M."/>
            <person name="Bocs S."/>
            <person name="Campa C."/>
            <person name="Cenci A."/>
            <person name="Combes M.C."/>
            <person name="Crouzillat D."/>
            <person name="Da Silva C."/>
            <person name="Daddiego L."/>
            <person name="De Bellis F."/>
            <person name="Dussert S."/>
            <person name="Garsmeur O."/>
            <person name="Gayraud T."/>
            <person name="Guignon V."/>
            <person name="Jahn K."/>
            <person name="Jamilloux V."/>
            <person name="Joet T."/>
            <person name="Labadie K."/>
            <person name="Lan T."/>
            <person name="Leclercq J."/>
            <person name="Lepelley M."/>
            <person name="Leroy T."/>
            <person name="Li L.T."/>
            <person name="Librado P."/>
            <person name="Lopez L."/>
            <person name="Munoz A."/>
            <person name="Noel B."/>
            <person name="Pallavicini A."/>
            <person name="Perrotta G."/>
            <person name="Poncet V."/>
            <person name="Pot D."/>
            <person name="Priyono X."/>
            <person name="Rigoreau M."/>
            <person name="Rouard M."/>
            <person name="Rozas J."/>
            <person name="Tranchant-Dubreuil C."/>
            <person name="VanBuren R."/>
            <person name="Zhang Q."/>
            <person name="Andrade A.C."/>
            <person name="Argout X."/>
            <person name="Bertrand B."/>
            <person name="de Kochko A."/>
            <person name="Graziosi G."/>
            <person name="Henry R.J."/>
            <person name="Jayarama X."/>
            <person name="Ming R."/>
            <person name="Nagai C."/>
            <person name="Rounsley S."/>
            <person name="Sankoff D."/>
            <person name="Giuliano G."/>
            <person name="Albert V.A."/>
            <person name="Wincker P."/>
            <person name="Lashermes P."/>
        </authorList>
    </citation>
    <scope>NUCLEOTIDE SEQUENCE [LARGE SCALE GENOMIC DNA]</scope>
    <source>
        <strain evidence="8">cv. DH200-94</strain>
    </source>
</reference>
<dbReference type="Gramene" id="CDP08005">
    <property type="protein sequence ID" value="CDP08005"/>
    <property type="gene ID" value="GSCOC_T00026664001"/>
</dbReference>
<gene>
    <name evidence="7" type="ORF">GSCOC_T00026664001</name>
</gene>
<dbReference type="AlphaFoldDB" id="A0A068UHF9"/>
<accession>A0A068UHF9</accession>
<dbReference type="Pfam" id="PF09809">
    <property type="entry name" value="MRP-L27"/>
    <property type="match status" value="1"/>
</dbReference>
<keyword evidence="8" id="KW-1185">Reference proteome</keyword>
<protein>
    <submittedName>
        <fullName evidence="7">Uncharacterized protein</fullName>
    </submittedName>
</protein>
<evidence type="ECO:0000256" key="4">
    <source>
        <dbReference type="ARBA" id="ARBA00022980"/>
    </source>
</evidence>
<dbReference type="InParanoid" id="A0A068UHF9"/>
<name>A0A068UHF9_COFCA</name>
<dbReference type="STRING" id="49390.A0A068UHF9"/>
<dbReference type="InterPro" id="IPR019189">
    <property type="entry name" value="Ribosomal_mL41"/>
</dbReference>
<keyword evidence="6" id="KW-0687">Ribonucleoprotein</keyword>
<keyword evidence="5" id="KW-0496">Mitochondrion</keyword>
<evidence type="ECO:0000256" key="1">
    <source>
        <dbReference type="ARBA" id="ARBA00004173"/>
    </source>
</evidence>
<keyword evidence="4" id="KW-0689">Ribosomal protein</keyword>